<name>F0XH76_GROCL</name>
<dbReference type="Proteomes" id="UP000007796">
    <property type="component" value="Unassembled WGS sequence"/>
</dbReference>
<organism evidence="2">
    <name type="scientific">Grosmannia clavigera (strain kw1407 / UAMH 11150)</name>
    <name type="common">Blue stain fungus</name>
    <name type="synonym">Graphiocladiella clavigera</name>
    <dbReference type="NCBI Taxonomy" id="655863"/>
    <lineage>
        <taxon>Eukaryota</taxon>
        <taxon>Fungi</taxon>
        <taxon>Dikarya</taxon>
        <taxon>Ascomycota</taxon>
        <taxon>Pezizomycotina</taxon>
        <taxon>Sordariomycetes</taxon>
        <taxon>Sordariomycetidae</taxon>
        <taxon>Ophiostomatales</taxon>
        <taxon>Ophiostomataceae</taxon>
        <taxon>Leptographium</taxon>
    </lineage>
</organism>
<gene>
    <name evidence="1" type="ORF">CMQ_2939</name>
</gene>
<keyword evidence="2" id="KW-1185">Reference proteome</keyword>
<accession>F0XH76</accession>
<sequence>MAYSAPSVQGDYSMATSDDLAWDLNGIPERGPSFQPWRAYWPPSPTQVFSDEEKQAKPWLTWKRDATVLNDKPWYQWVNLFEGEVDEPCLGRGKGDPNCPHCQGSGCNVCSTVAEGG</sequence>
<dbReference type="OrthoDB" id="4175433at2759"/>
<dbReference type="EMBL" id="GL629769">
    <property type="protein sequence ID" value="EFX03010.1"/>
    <property type="molecule type" value="Genomic_DNA"/>
</dbReference>
<dbReference type="HOGENOM" id="CLU_2121403_0_0_1"/>
<dbReference type="eggNOG" id="ENOG502TCM3">
    <property type="taxonomic scope" value="Eukaryota"/>
</dbReference>
<dbReference type="GeneID" id="25975983"/>
<dbReference type="RefSeq" id="XP_014172492.1">
    <property type="nucleotide sequence ID" value="XM_014317017.1"/>
</dbReference>
<evidence type="ECO:0000313" key="1">
    <source>
        <dbReference type="EMBL" id="EFX03010.1"/>
    </source>
</evidence>
<dbReference type="InParanoid" id="F0XH76"/>
<protein>
    <submittedName>
        <fullName evidence="1">Uncharacterized protein</fullName>
    </submittedName>
</protein>
<reference evidence="1 2" key="1">
    <citation type="journal article" date="2011" name="Proc. Natl. Acad. Sci. U.S.A.">
        <title>Genome and transcriptome analyses of the mountain pine beetle-fungal symbiont Grosmannia clavigera, a lodgepole pine pathogen.</title>
        <authorList>
            <person name="DiGuistini S."/>
            <person name="Wang Y."/>
            <person name="Liao N.Y."/>
            <person name="Taylor G."/>
            <person name="Tanguay P."/>
            <person name="Feau N."/>
            <person name="Henrissat B."/>
            <person name="Chan S.K."/>
            <person name="Hesse-Orce U."/>
            <person name="Alamouti S.M."/>
            <person name="Tsui C.K.M."/>
            <person name="Docking R.T."/>
            <person name="Levasseur A."/>
            <person name="Haridas S."/>
            <person name="Robertson G."/>
            <person name="Birol I."/>
            <person name="Holt R.A."/>
            <person name="Marra M.A."/>
            <person name="Hamelin R.C."/>
            <person name="Hirst M."/>
            <person name="Jones S.J.M."/>
            <person name="Bohlmann J."/>
            <person name="Breuil C."/>
        </authorList>
    </citation>
    <scope>NUCLEOTIDE SEQUENCE [LARGE SCALE GENOMIC DNA]</scope>
    <source>
        <strain evidence="2">kw1407 / UAMH 11150</strain>
    </source>
</reference>
<proteinExistence type="predicted"/>
<evidence type="ECO:0000313" key="2">
    <source>
        <dbReference type="Proteomes" id="UP000007796"/>
    </source>
</evidence>
<dbReference type="AlphaFoldDB" id="F0XH76"/>